<dbReference type="Proteomes" id="UP000013041">
    <property type="component" value="Unassembled WGS sequence"/>
</dbReference>
<dbReference type="PANTHER" id="PTHR32196">
    <property type="entry name" value="ABC TRANSPORTER PERMEASE PROTEIN YPHD-RELATED-RELATED"/>
    <property type="match status" value="1"/>
</dbReference>
<keyword evidence="2" id="KW-0813">Transport</keyword>
<comment type="subcellular location">
    <subcellularLocation>
        <location evidence="1">Cell membrane</location>
        <topology evidence="1">Multi-pass membrane protein</topology>
    </subcellularLocation>
</comment>
<evidence type="ECO:0000256" key="7">
    <source>
        <dbReference type="ARBA" id="ARBA00023136"/>
    </source>
</evidence>
<dbReference type="EMBL" id="AGYG01000009">
    <property type="protein sequence ID" value="ENZ41813.1"/>
    <property type="molecule type" value="Genomic_DNA"/>
</dbReference>
<dbReference type="HOGENOM" id="CLU_028880_0_2_9"/>
<name>R0AZC9_9FIRM</name>
<gene>
    <name evidence="9" type="ORF">HMPREF1097_01189</name>
</gene>
<organism evidence="9 10">
    <name type="scientific">Enterocloster bolteae 90B8</name>
    <dbReference type="NCBI Taxonomy" id="997897"/>
    <lineage>
        <taxon>Bacteria</taxon>
        <taxon>Bacillati</taxon>
        <taxon>Bacillota</taxon>
        <taxon>Clostridia</taxon>
        <taxon>Lachnospirales</taxon>
        <taxon>Lachnospiraceae</taxon>
        <taxon>Enterocloster</taxon>
    </lineage>
</organism>
<evidence type="ECO:0000313" key="10">
    <source>
        <dbReference type="Proteomes" id="UP000013041"/>
    </source>
</evidence>
<feature type="transmembrane region" description="Helical" evidence="8">
    <location>
        <begin position="12"/>
        <end position="34"/>
    </location>
</feature>
<dbReference type="GO" id="GO:0022857">
    <property type="term" value="F:transmembrane transporter activity"/>
    <property type="evidence" value="ECO:0007669"/>
    <property type="project" value="InterPro"/>
</dbReference>
<evidence type="ECO:0000313" key="9">
    <source>
        <dbReference type="EMBL" id="ENZ41813.1"/>
    </source>
</evidence>
<evidence type="ECO:0000256" key="3">
    <source>
        <dbReference type="ARBA" id="ARBA00022475"/>
    </source>
</evidence>
<accession>R0AZC9</accession>
<keyword evidence="5 8" id="KW-0812">Transmembrane</keyword>
<feature type="transmembrane region" description="Helical" evidence="8">
    <location>
        <begin position="158"/>
        <end position="178"/>
    </location>
</feature>
<feature type="transmembrane region" description="Helical" evidence="8">
    <location>
        <begin position="266"/>
        <end position="285"/>
    </location>
</feature>
<dbReference type="InterPro" id="IPR001851">
    <property type="entry name" value="ABC_transp_permease"/>
</dbReference>
<dbReference type="AlphaFoldDB" id="R0AZC9"/>
<protein>
    <recommendedName>
        <fullName evidence="11">Ribose ABC transporter permease</fullName>
    </recommendedName>
</protein>
<feature type="transmembrane region" description="Helical" evidence="8">
    <location>
        <begin position="120"/>
        <end position="138"/>
    </location>
</feature>
<reference evidence="9 10" key="1">
    <citation type="submission" date="2013-01" db="EMBL/GenBank/DDBJ databases">
        <title>The Genome Sequence of Clostridium bolteae 90B8.</title>
        <authorList>
            <consortium name="The Broad Institute Genome Sequencing Platform"/>
            <person name="Earl A."/>
            <person name="Ward D."/>
            <person name="Feldgarden M."/>
            <person name="Gevers D."/>
            <person name="Courvalin P."/>
            <person name="Lambert T."/>
            <person name="Walker B."/>
            <person name="Young S.K."/>
            <person name="Zeng Q."/>
            <person name="Gargeya S."/>
            <person name="Fitzgerald M."/>
            <person name="Haas B."/>
            <person name="Abouelleil A."/>
            <person name="Alvarado L."/>
            <person name="Arachchi H.M."/>
            <person name="Berlin A.M."/>
            <person name="Chapman S.B."/>
            <person name="Dewar J."/>
            <person name="Goldberg J."/>
            <person name="Griggs A."/>
            <person name="Gujja S."/>
            <person name="Hansen M."/>
            <person name="Howarth C."/>
            <person name="Imamovic A."/>
            <person name="Larimer J."/>
            <person name="McCowan C."/>
            <person name="Murphy C."/>
            <person name="Neiman D."/>
            <person name="Pearson M."/>
            <person name="Priest M."/>
            <person name="Roberts A."/>
            <person name="Saif S."/>
            <person name="Shea T."/>
            <person name="Sisk P."/>
            <person name="Sykes S."/>
            <person name="Wortman J."/>
            <person name="Nusbaum C."/>
            <person name="Birren B."/>
        </authorList>
    </citation>
    <scope>NUCLEOTIDE SEQUENCE [LARGE SCALE GENOMIC DNA]</scope>
    <source>
        <strain evidence="9 10">90B8</strain>
    </source>
</reference>
<comment type="caution">
    <text evidence="9">The sequence shown here is derived from an EMBL/GenBank/DDBJ whole genome shotgun (WGS) entry which is preliminary data.</text>
</comment>
<evidence type="ECO:0000256" key="5">
    <source>
        <dbReference type="ARBA" id="ARBA00022692"/>
    </source>
</evidence>
<feature type="transmembrane region" description="Helical" evidence="8">
    <location>
        <begin position="291"/>
        <end position="309"/>
    </location>
</feature>
<evidence type="ECO:0000256" key="1">
    <source>
        <dbReference type="ARBA" id="ARBA00004651"/>
    </source>
</evidence>
<keyword evidence="7 8" id="KW-0472">Membrane</keyword>
<dbReference type="PANTHER" id="PTHR32196:SF21">
    <property type="entry name" value="ABC TRANSPORTER PERMEASE PROTEIN YPHD-RELATED"/>
    <property type="match status" value="1"/>
</dbReference>
<evidence type="ECO:0000256" key="6">
    <source>
        <dbReference type="ARBA" id="ARBA00022989"/>
    </source>
</evidence>
<evidence type="ECO:0000256" key="8">
    <source>
        <dbReference type="SAM" id="Phobius"/>
    </source>
</evidence>
<keyword evidence="6 8" id="KW-1133">Transmembrane helix</keyword>
<evidence type="ECO:0000256" key="4">
    <source>
        <dbReference type="ARBA" id="ARBA00022519"/>
    </source>
</evidence>
<keyword evidence="3" id="KW-1003">Cell membrane</keyword>
<sequence>MNQKNKVGSVLIKNSSLVFLAFLLVVNCLFTKGFFSIQTLWNLVVQIAPVIFVALGMTFIISSGGIDISVGSTMAVAGMMVVQLMPKTGLFMAIVLGIFCGGLIGCINGLIIARFRLQPIIVTLGTQIAGRGIAQLIGNGYILRYDSEALMSMATKRFAGIPVQFFYLLVIVLIYVLIARRSTFARYVEAMGDNYKASWISGIRVNRYTVMIYVLSGLMSACAGILTIARAGAADPDTIGSGLELTAIAAVAIGDTKMTGGKAKMIGTVLGAFILQIITIAFNMNNVPYEWSLVAKTFIIILAVFLQNIRGE</sequence>
<feature type="transmembrane region" description="Helical" evidence="8">
    <location>
        <begin position="40"/>
        <end position="61"/>
    </location>
</feature>
<evidence type="ECO:0000256" key="2">
    <source>
        <dbReference type="ARBA" id="ARBA00022448"/>
    </source>
</evidence>
<feature type="transmembrane region" description="Helical" evidence="8">
    <location>
        <begin position="210"/>
        <end position="232"/>
    </location>
</feature>
<proteinExistence type="predicted"/>
<keyword evidence="4" id="KW-0997">Cell inner membrane</keyword>
<feature type="transmembrane region" description="Helical" evidence="8">
    <location>
        <begin position="91"/>
        <end position="113"/>
    </location>
</feature>
<dbReference type="CDD" id="cd06579">
    <property type="entry name" value="TM_PBP1_transp_AraH_like"/>
    <property type="match status" value="1"/>
</dbReference>
<dbReference type="Pfam" id="PF02653">
    <property type="entry name" value="BPD_transp_2"/>
    <property type="match status" value="1"/>
</dbReference>
<dbReference type="RefSeq" id="WP_002571460.1">
    <property type="nucleotide sequence ID" value="NZ_KB851149.1"/>
</dbReference>
<evidence type="ECO:0008006" key="11">
    <source>
        <dbReference type="Google" id="ProtNLM"/>
    </source>
</evidence>
<dbReference type="GO" id="GO:0005886">
    <property type="term" value="C:plasma membrane"/>
    <property type="evidence" value="ECO:0007669"/>
    <property type="project" value="UniProtKB-SubCell"/>
</dbReference>
<dbReference type="PATRIC" id="fig|997897.5.peg.1267"/>